<organism evidence="1 2">
    <name type="scientific">Brassica cretica</name>
    <name type="common">Mustard</name>
    <dbReference type="NCBI Taxonomy" id="69181"/>
    <lineage>
        <taxon>Eukaryota</taxon>
        <taxon>Viridiplantae</taxon>
        <taxon>Streptophyta</taxon>
        <taxon>Embryophyta</taxon>
        <taxon>Tracheophyta</taxon>
        <taxon>Spermatophyta</taxon>
        <taxon>Magnoliopsida</taxon>
        <taxon>eudicotyledons</taxon>
        <taxon>Gunneridae</taxon>
        <taxon>Pentapetalae</taxon>
        <taxon>rosids</taxon>
        <taxon>malvids</taxon>
        <taxon>Brassicales</taxon>
        <taxon>Brassicaceae</taxon>
        <taxon>Brassiceae</taxon>
        <taxon>Brassica</taxon>
    </lineage>
</organism>
<sequence>MDEVKAKLDSVHMFLRRQVCLVENAEAVDIEGRAEVEEDVIFISGTGFDSGEAGEAAIRRFRSRKFDELRWIALVSIEAGHRTSIDRL</sequence>
<dbReference type="AlphaFoldDB" id="A0A8S9J766"/>
<evidence type="ECO:0000313" key="1">
    <source>
        <dbReference type="EMBL" id="KAF2578058.1"/>
    </source>
</evidence>
<gene>
    <name evidence="1" type="ORF">F2Q68_00004816</name>
</gene>
<protein>
    <submittedName>
        <fullName evidence="1">Uncharacterized protein</fullName>
    </submittedName>
</protein>
<comment type="caution">
    <text evidence="1">The sequence shown here is derived from an EMBL/GenBank/DDBJ whole genome shotgun (WGS) entry which is preliminary data.</text>
</comment>
<reference evidence="1" key="1">
    <citation type="submission" date="2019-12" db="EMBL/GenBank/DDBJ databases">
        <title>Genome sequencing and annotation of Brassica cretica.</title>
        <authorList>
            <person name="Studholme D.J."/>
            <person name="Sarris P.F."/>
        </authorList>
    </citation>
    <scope>NUCLEOTIDE SEQUENCE</scope>
    <source>
        <strain evidence="1">PFS-001/15</strain>
        <tissue evidence="1">Leaf</tissue>
    </source>
</reference>
<name>A0A8S9J766_BRACR</name>
<dbReference type="EMBL" id="QGKW02001660">
    <property type="protein sequence ID" value="KAF2578058.1"/>
    <property type="molecule type" value="Genomic_DNA"/>
</dbReference>
<proteinExistence type="predicted"/>
<accession>A0A8S9J766</accession>
<dbReference type="Proteomes" id="UP000712281">
    <property type="component" value="Unassembled WGS sequence"/>
</dbReference>
<evidence type="ECO:0000313" key="2">
    <source>
        <dbReference type="Proteomes" id="UP000712281"/>
    </source>
</evidence>